<keyword evidence="2" id="KW-1185">Reference proteome</keyword>
<reference evidence="1" key="1">
    <citation type="submission" date="2021-05" db="EMBL/GenBank/DDBJ databases">
        <title>Naturally bred epsilon2 phages have an improved host range and effectivity in uropathogenic E. coli over their ancestor phages.</title>
        <authorList>
            <person name="Saez D."/>
            <person name="Loose M."/>
            <person name="Mutti M."/>
            <person name="Visram Z."/>
            <person name="Hitzenhammer E."/>
            <person name="Dippel D."/>
            <person name="Tisakova L."/>
            <person name="Schertler S."/>
            <person name="Wittmann J."/>
            <person name="Corsini L."/>
            <person name="Wagenlehner F."/>
        </authorList>
    </citation>
    <scope>NUCLEOTIDE SEQUENCE</scope>
</reference>
<dbReference type="Proteomes" id="UP001056758">
    <property type="component" value="Segment"/>
</dbReference>
<accession>A0A9E7MNR5</accession>
<gene>
    <name evidence="1" type="ORF">UTI89UKE1_063</name>
</gene>
<name>A0A9E7MNR5_9CAUD</name>
<protein>
    <submittedName>
        <fullName evidence="1">Uncharacterized protein</fullName>
    </submittedName>
</protein>
<sequence length="43" mass="5078">MRQRDSLHTSRRARFACRAPRSLVHTSQAQDELTIFLSKSQYQ</sequence>
<proteinExistence type="predicted"/>
<organism evidence="1 2">
    <name type="scientific">Escherichia phage vB_EcoS-UTI89UKE1</name>
    <dbReference type="NCBI Taxonomy" id="2865825"/>
    <lineage>
        <taxon>Viruses</taxon>
        <taxon>Duplodnaviria</taxon>
        <taxon>Heunggongvirae</taxon>
        <taxon>Uroviricota</taxon>
        <taxon>Caudoviricetes</taxon>
        <taxon>Sarkviridae</taxon>
        <taxon>Guernseyvirinae</taxon>
        <taxon>Kagunavirus</taxon>
        <taxon>Kagunavirus UTI89UKE1</taxon>
    </lineage>
</organism>
<evidence type="ECO:0000313" key="2">
    <source>
        <dbReference type="Proteomes" id="UP001056758"/>
    </source>
</evidence>
<evidence type="ECO:0000313" key="1">
    <source>
        <dbReference type="EMBL" id="USM81334.1"/>
    </source>
</evidence>
<dbReference type="EMBL" id="MZ234048">
    <property type="protein sequence ID" value="USM81334.1"/>
    <property type="molecule type" value="Genomic_DNA"/>
</dbReference>